<name>A0A0W0SQ02_9GAMM</name>
<reference evidence="2 3" key="1">
    <citation type="submission" date="2015-11" db="EMBL/GenBank/DDBJ databases">
        <title>Genomic analysis of 38 Legionella species identifies large and diverse effector repertoires.</title>
        <authorList>
            <person name="Burstein D."/>
            <person name="Amaro F."/>
            <person name="Zusman T."/>
            <person name="Lifshitz Z."/>
            <person name="Cohen O."/>
            <person name="Gilbert J.A."/>
            <person name="Pupko T."/>
            <person name="Shuman H.A."/>
            <person name="Segal G."/>
        </authorList>
    </citation>
    <scope>NUCLEOTIDE SEQUENCE [LARGE SCALE GENOMIC DNA]</scope>
    <source>
        <strain evidence="2 3">ATCC 700990</strain>
    </source>
</reference>
<comment type="caution">
    <text evidence="2">The sequence shown here is derived from an EMBL/GenBank/DDBJ whole genome shotgun (WGS) entry which is preliminary data.</text>
</comment>
<dbReference type="Proteomes" id="UP000054736">
    <property type="component" value="Unassembled WGS sequence"/>
</dbReference>
<organism evidence="2 3">
    <name type="scientific">Legionella drozanskii LLAP-1</name>
    <dbReference type="NCBI Taxonomy" id="1212489"/>
    <lineage>
        <taxon>Bacteria</taxon>
        <taxon>Pseudomonadati</taxon>
        <taxon>Pseudomonadota</taxon>
        <taxon>Gammaproteobacteria</taxon>
        <taxon>Legionellales</taxon>
        <taxon>Legionellaceae</taxon>
        <taxon>Legionella</taxon>
    </lineage>
</organism>
<dbReference type="AlphaFoldDB" id="A0A0W0SQ02"/>
<evidence type="ECO:0000313" key="2">
    <source>
        <dbReference type="EMBL" id="KTC85348.1"/>
    </source>
</evidence>
<evidence type="ECO:0000256" key="1">
    <source>
        <dbReference type="SAM" id="Phobius"/>
    </source>
</evidence>
<feature type="transmembrane region" description="Helical" evidence="1">
    <location>
        <begin position="38"/>
        <end position="64"/>
    </location>
</feature>
<sequence>MAAVLVTLFVFAIGFAVGCALGSWSGPFALLTGISTGTAAAVTLLTVSGGCGALIGGLTAFGIFKEPSVGSRAINELTTEATNSLRAEI</sequence>
<protein>
    <submittedName>
        <fullName evidence="2">Uncharacterized protein</fullName>
    </submittedName>
</protein>
<dbReference type="STRING" id="1212489.Ldro_2520"/>
<proteinExistence type="predicted"/>
<keyword evidence="1" id="KW-0812">Transmembrane</keyword>
<keyword evidence="1" id="KW-1133">Transmembrane helix</keyword>
<dbReference type="EMBL" id="LNXY01000028">
    <property type="protein sequence ID" value="KTC85348.1"/>
    <property type="molecule type" value="Genomic_DNA"/>
</dbReference>
<evidence type="ECO:0000313" key="3">
    <source>
        <dbReference type="Proteomes" id="UP000054736"/>
    </source>
</evidence>
<keyword evidence="1" id="KW-0472">Membrane</keyword>
<keyword evidence="3" id="KW-1185">Reference proteome</keyword>
<accession>A0A0W0SQ02</accession>
<gene>
    <name evidence="2" type="ORF">Ldro_2520</name>
</gene>